<dbReference type="RefSeq" id="WP_157334609.1">
    <property type="nucleotide sequence ID" value="NZ_RHLK01000003.1"/>
</dbReference>
<dbReference type="GO" id="GO:0016618">
    <property type="term" value="F:hydroxypyruvate reductase [NAD(P)H] activity"/>
    <property type="evidence" value="ECO:0007669"/>
    <property type="project" value="TreeGrafter"/>
</dbReference>
<proteinExistence type="predicted"/>
<keyword evidence="2" id="KW-0520">NAD</keyword>
<dbReference type="GO" id="GO:0005829">
    <property type="term" value="C:cytosol"/>
    <property type="evidence" value="ECO:0007669"/>
    <property type="project" value="TreeGrafter"/>
</dbReference>
<dbReference type="GO" id="GO:0051287">
    <property type="term" value="F:NAD binding"/>
    <property type="evidence" value="ECO:0007669"/>
    <property type="project" value="InterPro"/>
</dbReference>
<dbReference type="InterPro" id="IPR006140">
    <property type="entry name" value="D-isomer_DH_NAD-bd"/>
</dbReference>
<evidence type="ECO:0000259" key="3">
    <source>
        <dbReference type="Pfam" id="PF02826"/>
    </source>
</evidence>
<dbReference type="Pfam" id="PF02826">
    <property type="entry name" value="2-Hacid_dh_C"/>
    <property type="match status" value="1"/>
</dbReference>
<sequence>MKTVLLQGKRVTDRVFEPAQLKRLEDMGAELVIFREEDNASPEEAAELMRGAEVVITSWGCPKLEGAVLEAAPDLKAVLHAAGSVKHVVTGEVWERGIRVTSGAAVLSRGVAETALGLTIMSMKNFIGAAAAVKGSGWWNQRKDSVRDSIREMYGSTIGVIGGGHAGKHFLHLLKGFQLSALLTDPTYTREMAAEAGAELTGLEELLRRSDIVMVLAPEIPATYRMLGAENLALMKEGATLINLARGSLIDEDALVRELQSGRIQAILDVTVQEPPGAAHPFMTLPNVMLTGHIAGAVNNGLLAIGRFIVDEWGRLAAGEKMEGEIDPSRLDTLA</sequence>
<dbReference type="GO" id="GO:0030267">
    <property type="term" value="F:glyoxylate reductase (NADPH) activity"/>
    <property type="evidence" value="ECO:0007669"/>
    <property type="project" value="TreeGrafter"/>
</dbReference>
<dbReference type="SUPFAM" id="SSF51735">
    <property type="entry name" value="NAD(P)-binding Rossmann-fold domains"/>
    <property type="match status" value="1"/>
</dbReference>
<dbReference type="InterPro" id="IPR050223">
    <property type="entry name" value="D-isomer_2-hydroxyacid_DH"/>
</dbReference>
<evidence type="ECO:0000313" key="4">
    <source>
        <dbReference type="EMBL" id="MVO99575.1"/>
    </source>
</evidence>
<keyword evidence="5" id="KW-1185">Reference proteome</keyword>
<accession>A0A7X3FH54</accession>
<keyword evidence="1" id="KW-0560">Oxidoreductase</keyword>
<dbReference type="Gene3D" id="3.40.50.720">
    <property type="entry name" value="NAD(P)-binding Rossmann-like Domain"/>
    <property type="match status" value="2"/>
</dbReference>
<dbReference type="SUPFAM" id="SSF52283">
    <property type="entry name" value="Formate/glycerate dehydrogenase catalytic domain-like"/>
    <property type="match status" value="1"/>
</dbReference>
<evidence type="ECO:0000256" key="1">
    <source>
        <dbReference type="ARBA" id="ARBA00023002"/>
    </source>
</evidence>
<name>A0A7X3FH54_9BACL</name>
<dbReference type="EMBL" id="RHLK01000003">
    <property type="protein sequence ID" value="MVO99575.1"/>
    <property type="molecule type" value="Genomic_DNA"/>
</dbReference>
<dbReference type="PANTHER" id="PTHR10996:SF178">
    <property type="entry name" value="2-HYDROXYACID DEHYDROGENASE YGL185C-RELATED"/>
    <property type="match status" value="1"/>
</dbReference>
<dbReference type="AlphaFoldDB" id="A0A7X3FH54"/>
<protein>
    <submittedName>
        <fullName evidence="4">Hydroxyacid dehydrogenase</fullName>
    </submittedName>
</protein>
<reference evidence="4 5" key="1">
    <citation type="journal article" date="2019" name="Microorganisms">
        <title>Paenibacillus lutrae sp. nov., A Chitinolytic Species Isolated from A River Otter in Castril Natural Park, Granada, Spain.</title>
        <authorList>
            <person name="Rodriguez M."/>
            <person name="Reina J.C."/>
            <person name="Bejar V."/>
            <person name="Llamas I."/>
        </authorList>
    </citation>
    <scope>NUCLEOTIDE SEQUENCE [LARGE SCALE GENOMIC DNA]</scope>
    <source>
        <strain evidence="4 5">N10</strain>
    </source>
</reference>
<dbReference type="InterPro" id="IPR036291">
    <property type="entry name" value="NAD(P)-bd_dom_sf"/>
</dbReference>
<dbReference type="Proteomes" id="UP000490800">
    <property type="component" value="Unassembled WGS sequence"/>
</dbReference>
<dbReference type="CDD" id="cd12167">
    <property type="entry name" value="2-Hacid_dh_8"/>
    <property type="match status" value="1"/>
</dbReference>
<comment type="caution">
    <text evidence="4">The sequence shown here is derived from an EMBL/GenBank/DDBJ whole genome shotgun (WGS) entry which is preliminary data.</text>
</comment>
<feature type="domain" description="D-isomer specific 2-hydroxyacid dehydrogenase NAD-binding" evidence="3">
    <location>
        <begin position="117"/>
        <end position="295"/>
    </location>
</feature>
<dbReference type="PANTHER" id="PTHR10996">
    <property type="entry name" value="2-HYDROXYACID DEHYDROGENASE-RELATED"/>
    <property type="match status" value="1"/>
</dbReference>
<gene>
    <name evidence="4" type="ORF">EDM21_08540</name>
</gene>
<dbReference type="OrthoDB" id="9805416at2"/>
<organism evidence="4 5">
    <name type="scientific">Paenibacillus lutrae</name>
    <dbReference type="NCBI Taxonomy" id="2078573"/>
    <lineage>
        <taxon>Bacteria</taxon>
        <taxon>Bacillati</taxon>
        <taxon>Bacillota</taxon>
        <taxon>Bacilli</taxon>
        <taxon>Bacillales</taxon>
        <taxon>Paenibacillaceae</taxon>
        <taxon>Paenibacillus</taxon>
    </lineage>
</organism>
<evidence type="ECO:0000313" key="5">
    <source>
        <dbReference type="Proteomes" id="UP000490800"/>
    </source>
</evidence>
<evidence type="ECO:0000256" key="2">
    <source>
        <dbReference type="ARBA" id="ARBA00023027"/>
    </source>
</evidence>